<accession>A0A365Y588</accession>
<dbReference type="EMBL" id="QFFJ01000001">
    <property type="protein sequence ID" value="RBL93498.1"/>
    <property type="molecule type" value="Genomic_DNA"/>
</dbReference>
<evidence type="ECO:0000313" key="2">
    <source>
        <dbReference type="EMBL" id="RBL93498.1"/>
    </source>
</evidence>
<dbReference type="RefSeq" id="WP_113616096.1">
    <property type="nucleotide sequence ID" value="NZ_QFFJ01000001.1"/>
</dbReference>
<reference evidence="2 3" key="1">
    <citation type="submission" date="2018-05" db="EMBL/GenBank/DDBJ databases">
        <title>Chitinophaga sp. K3CV102501T nov., isolated from isolated from a monsoon evergreen broad-leaved forest soil.</title>
        <authorList>
            <person name="Lv Y."/>
        </authorList>
    </citation>
    <scope>NUCLEOTIDE SEQUENCE [LARGE SCALE GENOMIC DNA]</scope>
    <source>
        <strain evidence="2 3">GDMCC 1.1325</strain>
    </source>
</reference>
<organism evidence="2 3">
    <name type="scientific">Chitinophaga flava</name>
    <dbReference type="NCBI Taxonomy" id="2259036"/>
    <lineage>
        <taxon>Bacteria</taxon>
        <taxon>Pseudomonadati</taxon>
        <taxon>Bacteroidota</taxon>
        <taxon>Chitinophagia</taxon>
        <taxon>Chitinophagales</taxon>
        <taxon>Chitinophagaceae</taxon>
        <taxon>Chitinophaga</taxon>
    </lineage>
</organism>
<gene>
    <name evidence="2" type="ORF">DF182_13375</name>
</gene>
<keyword evidence="3" id="KW-1185">Reference proteome</keyword>
<feature type="transmembrane region" description="Helical" evidence="1">
    <location>
        <begin position="29"/>
        <end position="52"/>
    </location>
</feature>
<sequence>MINGVDDNLPESGSFVQSLQITALFAREFSLAASLVGLVCMIVWIMTWRLAVMNPVKSLRTE</sequence>
<dbReference type="Proteomes" id="UP000253410">
    <property type="component" value="Unassembled WGS sequence"/>
</dbReference>
<keyword evidence="1" id="KW-1133">Transmembrane helix</keyword>
<evidence type="ECO:0000256" key="1">
    <source>
        <dbReference type="SAM" id="Phobius"/>
    </source>
</evidence>
<keyword evidence="1" id="KW-0812">Transmembrane</keyword>
<evidence type="ECO:0000313" key="3">
    <source>
        <dbReference type="Proteomes" id="UP000253410"/>
    </source>
</evidence>
<proteinExistence type="predicted"/>
<dbReference type="AlphaFoldDB" id="A0A365Y588"/>
<protein>
    <submittedName>
        <fullName evidence="2">Uncharacterized protein</fullName>
    </submittedName>
</protein>
<name>A0A365Y588_9BACT</name>
<comment type="caution">
    <text evidence="2">The sequence shown here is derived from an EMBL/GenBank/DDBJ whole genome shotgun (WGS) entry which is preliminary data.</text>
</comment>
<keyword evidence="1" id="KW-0472">Membrane</keyword>